<protein>
    <recommendedName>
        <fullName evidence="1">Heterokaryon incompatibility domain-containing protein</fullName>
    </recommendedName>
</protein>
<name>J4GW04_9APHY</name>
<gene>
    <name evidence="2" type="ORF">FIBRA_08003</name>
</gene>
<dbReference type="Pfam" id="PF06985">
    <property type="entry name" value="HET"/>
    <property type="match status" value="1"/>
</dbReference>
<dbReference type="InterPro" id="IPR010730">
    <property type="entry name" value="HET"/>
</dbReference>
<dbReference type="EMBL" id="HE797206">
    <property type="protein sequence ID" value="CCM05770.1"/>
    <property type="molecule type" value="Genomic_DNA"/>
</dbReference>
<organism evidence="2 3">
    <name type="scientific">Fibroporia radiculosa</name>
    <dbReference type="NCBI Taxonomy" id="599839"/>
    <lineage>
        <taxon>Eukaryota</taxon>
        <taxon>Fungi</taxon>
        <taxon>Dikarya</taxon>
        <taxon>Basidiomycota</taxon>
        <taxon>Agaricomycotina</taxon>
        <taxon>Agaricomycetes</taxon>
        <taxon>Polyporales</taxon>
        <taxon>Fibroporiaceae</taxon>
        <taxon>Fibroporia</taxon>
    </lineage>
</organism>
<accession>J4GW04</accession>
<evidence type="ECO:0000313" key="2">
    <source>
        <dbReference type="EMBL" id="CCM05770.1"/>
    </source>
</evidence>
<dbReference type="PANTHER" id="PTHR10622">
    <property type="entry name" value="HET DOMAIN-CONTAINING PROTEIN"/>
    <property type="match status" value="1"/>
</dbReference>
<dbReference type="RefSeq" id="XP_012185053.1">
    <property type="nucleotide sequence ID" value="XM_012329663.1"/>
</dbReference>
<dbReference type="PANTHER" id="PTHR10622:SF10">
    <property type="entry name" value="HET DOMAIN-CONTAINING PROTEIN"/>
    <property type="match status" value="1"/>
</dbReference>
<dbReference type="Proteomes" id="UP000006352">
    <property type="component" value="Unassembled WGS sequence"/>
</dbReference>
<dbReference type="OrthoDB" id="2748246at2759"/>
<dbReference type="InParanoid" id="J4GW04"/>
<evidence type="ECO:0000259" key="1">
    <source>
        <dbReference type="Pfam" id="PF06985"/>
    </source>
</evidence>
<dbReference type="GeneID" id="24100681"/>
<reference evidence="2 3" key="1">
    <citation type="journal article" date="2012" name="Appl. Environ. Microbiol.">
        <title>Short-read sequencing for genomic analysis of the brown rot fungus Fibroporia radiculosa.</title>
        <authorList>
            <person name="Tang J.D."/>
            <person name="Perkins A.D."/>
            <person name="Sonstegard T.S."/>
            <person name="Schroeder S.G."/>
            <person name="Burgess S.C."/>
            <person name="Diehl S.V."/>
        </authorList>
    </citation>
    <scope>NUCLEOTIDE SEQUENCE [LARGE SCALE GENOMIC DNA]</scope>
    <source>
        <strain evidence="2 3">TFFH 294</strain>
    </source>
</reference>
<keyword evidence="3" id="KW-1185">Reference proteome</keyword>
<dbReference type="HOGENOM" id="CLU_000288_138_1_1"/>
<dbReference type="AlphaFoldDB" id="J4GW04"/>
<proteinExistence type="predicted"/>
<dbReference type="STRING" id="599839.J4GW04"/>
<evidence type="ECO:0000313" key="3">
    <source>
        <dbReference type="Proteomes" id="UP000006352"/>
    </source>
</evidence>
<sequence>MTIPDLFDAFIEFVFNDMPARLIYIPEMRFVAYDEVISLYTPKIADITEKDIQDQTGSRNRFDISRKEALAIVVKGAVKYAMFSHRWLSAGLEPTFQDLASPDSDWQGRTGAGYDKLRKFLEKAQVFGCMLAWSDTCCINKTSSAELEEAIRSMFRWYRNSHMCIAYLSQSSSPADFADEVWFSRGWTLQELLAPPAMKFYGRNWEPLTGDEDLEWHDKRRDSFLNEITKVTSIPYRDLFNYHPGTDRVHEKMLWASHRRTTKTEDMAYALIGIFDITMPIAYGEGAWAFVRLVEAIMGRCGEWGIFAWVGQSSRYSTGIAESPGSYRPLPFTGNYREGHYGHVRRGDKLFKPTKRGVKLRLLLVAPTSKWSDGSWSEVNNHRYKSFTFNFDSGDEPDDGVLEEVMTKVDASEVSSEFKVAVGVLNYFTVATDESQGILLPGNDFVGLLLHADPGEPGSWKRISTDELLLISCRKVTQRRLTTVWL</sequence>
<feature type="domain" description="Heterokaryon incompatibility" evidence="1">
    <location>
        <begin position="80"/>
        <end position="173"/>
    </location>
</feature>